<comment type="function">
    <text evidence="3">Iron-sulfur protein (IP) subunit of succinate dehydrogenase (SDH) that is involved in complex II of the mitochondrial electron transport chain and is responsible for transferring electrons from succinate to ubiquinone (coenzyme Q).</text>
</comment>
<dbReference type="GO" id="GO:0046872">
    <property type="term" value="F:metal ion binding"/>
    <property type="evidence" value="ECO:0007669"/>
    <property type="project" value="UniProtKB-KW"/>
</dbReference>
<dbReference type="Pfam" id="PF13534">
    <property type="entry name" value="Fer4_17"/>
    <property type="match status" value="1"/>
</dbReference>
<dbReference type="Gene3D" id="1.10.1060.10">
    <property type="entry name" value="Alpha-helical ferredoxin"/>
    <property type="match status" value="1"/>
</dbReference>
<dbReference type="InterPro" id="IPR004489">
    <property type="entry name" value="Succ_DH/fum_Rdtase_Fe-S"/>
</dbReference>
<dbReference type="GO" id="GO:0051538">
    <property type="term" value="F:3 iron, 4 sulfur cluster binding"/>
    <property type="evidence" value="ECO:0007669"/>
    <property type="project" value="UniProtKB-KW"/>
</dbReference>
<dbReference type="GO" id="GO:0051539">
    <property type="term" value="F:4 iron, 4 sulfur cluster binding"/>
    <property type="evidence" value="ECO:0007669"/>
    <property type="project" value="UniProtKB-KW"/>
</dbReference>
<comment type="pathway">
    <text evidence="5">Carbohydrate metabolism; tricarboxylic acid cycle; fumarate from succinate (eukaryal route): step 1/1.</text>
</comment>
<evidence type="ECO:0000256" key="15">
    <source>
        <dbReference type="ARBA" id="ARBA00023002"/>
    </source>
</evidence>
<comment type="similarity">
    <text evidence="6">Belongs to the succinate dehydrogenase/fumarate reductase iron-sulfur protein family.</text>
</comment>
<feature type="domain" description="4Fe-4S ferredoxin-type" evidence="22">
    <location>
        <begin position="230"/>
        <end position="260"/>
    </location>
</feature>
<evidence type="ECO:0000256" key="21">
    <source>
        <dbReference type="ARBA" id="ARBA00049220"/>
    </source>
</evidence>
<evidence type="ECO:0000256" key="3">
    <source>
        <dbReference type="ARBA" id="ARBA00002787"/>
    </source>
</evidence>
<sequence>MSKSWIKDGYKKVADVLSKADPKNRHFPTLKGHPAAQQHAEQVVESHETLKEGIKALKKEFKIYRWNPDHNPYQKPYLHSYFVDLSSCGPMVLDALQKIKAEDDSSLSYRRSCREGICGSCAMNIDGTNTVACLKPIDVDTSKATFITPLPHMYVIKDLVVDLTNFYQQYKFSLEAFVSLVQILFGFVIFLPSVAMSDNCGCGGAGQLSHGLRPKTPHPEGREYRQTPAERKRLDGLYECILCACCSTSCPSYWWNPEEFYGPAALLRAYRWIADSRDDFTDERLQALTENQARLYRCRTIKNCTATCPKSLNPANAINKMKTRHLISQPMEKTEDQDQKAFGQT</sequence>
<keyword evidence="15" id="KW-0560">Oxidoreductase</keyword>
<dbReference type="SUPFAM" id="SSF54292">
    <property type="entry name" value="2Fe-2S ferredoxin-like"/>
    <property type="match status" value="1"/>
</dbReference>
<dbReference type="PANTHER" id="PTHR11921">
    <property type="entry name" value="SUCCINATE DEHYDROGENASE IRON-SULFUR PROTEIN"/>
    <property type="match status" value="1"/>
</dbReference>
<evidence type="ECO:0000256" key="10">
    <source>
        <dbReference type="ARBA" id="ARBA00022485"/>
    </source>
</evidence>
<evidence type="ECO:0000313" key="23">
    <source>
        <dbReference type="EMBL" id="KAL2498804.1"/>
    </source>
</evidence>
<keyword evidence="10" id="KW-0004">4Fe-4S</keyword>
<dbReference type="Pfam" id="PF13085">
    <property type="entry name" value="Fer2_3"/>
    <property type="match status" value="1"/>
</dbReference>
<dbReference type="GO" id="GO:0006099">
    <property type="term" value="P:tricarboxylic acid cycle"/>
    <property type="evidence" value="ECO:0007669"/>
    <property type="project" value="UniProtKB-KW"/>
</dbReference>
<reference evidence="24" key="1">
    <citation type="submission" date="2024-07" db="EMBL/GenBank/DDBJ databases">
        <title>Two chromosome-level genome assemblies of Korean endemic species Abeliophyllum distichum and Forsythia ovata (Oleaceae).</title>
        <authorList>
            <person name="Jang H."/>
        </authorList>
    </citation>
    <scope>NUCLEOTIDE SEQUENCE [LARGE SCALE GENOMIC DNA]</scope>
</reference>
<evidence type="ECO:0000259" key="22">
    <source>
        <dbReference type="PROSITE" id="PS51379"/>
    </source>
</evidence>
<dbReference type="GO" id="GO:0005743">
    <property type="term" value="C:mitochondrial inner membrane"/>
    <property type="evidence" value="ECO:0007669"/>
    <property type="project" value="UniProtKB-SubCell"/>
</dbReference>
<evidence type="ECO:0000256" key="17">
    <source>
        <dbReference type="ARBA" id="ARBA00023014"/>
    </source>
</evidence>
<keyword evidence="24" id="KW-1185">Reference proteome</keyword>
<comment type="caution">
    <text evidence="23">The sequence shown here is derived from an EMBL/GenBank/DDBJ whole genome shotgun (WGS) entry which is preliminary data.</text>
</comment>
<keyword evidence="9" id="KW-0813">Transport</keyword>
<dbReference type="InterPro" id="IPR017900">
    <property type="entry name" value="4Fe4S_Fe_S_CS"/>
</dbReference>
<evidence type="ECO:0000256" key="18">
    <source>
        <dbReference type="ARBA" id="ARBA00023291"/>
    </source>
</evidence>
<dbReference type="AlphaFoldDB" id="A0ABD1SGL9"/>
<dbReference type="PROSITE" id="PS00198">
    <property type="entry name" value="4FE4S_FER_1"/>
    <property type="match status" value="1"/>
</dbReference>
<comment type="subunit">
    <text evidence="7">Component of complex II composed of eight subunits in plants: four classical SDH subunits SDH1, SDH2, SDH3 and SDH4 (a flavoprotein (FP), an iron-sulfur protein (IP), and a cytochrome b composed of a large and a small subunit.), as well as four subunits unknown in mitochondria from bacteria and heterotrophic eukaryotes.</text>
</comment>
<keyword evidence="12" id="KW-0001">2Fe-2S</keyword>
<evidence type="ECO:0000256" key="12">
    <source>
        <dbReference type="ARBA" id="ARBA00022714"/>
    </source>
</evidence>
<organism evidence="23 24">
    <name type="scientific">Abeliophyllum distichum</name>
    <dbReference type="NCBI Taxonomy" id="126358"/>
    <lineage>
        <taxon>Eukaryota</taxon>
        <taxon>Viridiplantae</taxon>
        <taxon>Streptophyta</taxon>
        <taxon>Embryophyta</taxon>
        <taxon>Tracheophyta</taxon>
        <taxon>Spermatophyta</taxon>
        <taxon>Magnoliopsida</taxon>
        <taxon>eudicotyledons</taxon>
        <taxon>Gunneridae</taxon>
        <taxon>Pentapetalae</taxon>
        <taxon>asterids</taxon>
        <taxon>lamiids</taxon>
        <taxon>Lamiales</taxon>
        <taxon>Oleaceae</taxon>
        <taxon>Forsythieae</taxon>
        <taxon>Abeliophyllum</taxon>
    </lineage>
</organism>
<keyword evidence="14" id="KW-0249">Electron transport</keyword>
<evidence type="ECO:0000256" key="19">
    <source>
        <dbReference type="ARBA" id="ARBA00033304"/>
    </source>
</evidence>
<evidence type="ECO:0000256" key="9">
    <source>
        <dbReference type="ARBA" id="ARBA00022448"/>
    </source>
</evidence>
<dbReference type="GO" id="GO:0045273">
    <property type="term" value="C:respiratory chain complex II (succinate dehydrogenase)"/>
    <property type="evidence" value="ECO:0007669"/>
    <property type="project" value="UniProtKB-ARBA"/>
</dbReference>
<name>A0ABD1SGL9_9LAMI</name>
<gene>
    <name evidence="23" type="ORF">Adt_24354</name>
</gene>
<dbReference type="InterPro" id="IPR050573">
    <property type="entry name" value="SDH/FRD_Iron-Sulfur"/>
</dbReference>
<dbReference type="InterPro" id="IPR025192">
    <property type="entry name" value="Succ_DH/fum_Rdtase_N"/>
</dbReference>
<dbReference type="NCBIfam" id="TIGR00384">
    <property type="entry name" value="dhsB"/>
    <property type="match status" value="2"/>
</dbReference>
<dbReference type="Gene3D" id="3.10.20.30">
    <property type="match status" value="1"/>
</dbReference>
<keyword evidence="17" id="KW-0411">Iron-sulfur</keyword>
<comment type="cofactor">
    <cofactor evidence="1">
        <name>[3Fe-4S] cluster</name>
        <dbReference type="ChEBI" id="CHEBI:21137"/>
    </cofactor>
</comment>
<dbReference type="GO" id="GO:0051537">
    <property type="term" value="F:2 iron, 2 sulfur cluster binding"/>
    <property type="evidence" value="ECO:0007669"/>
    <property type="project" value="UniProtKB-KW"/>
</dbReference>
<dbReference type="FunFam" id="3.10.20.30:FF:000007">
    <property type="entry name" value="Succinate dehydrogenase [ubiquinone] iron-sulfur subunit, mitochondrial"/>
    <property type="match status" value="1"/>
</dbReference>
<evidence type="ECO:0000256" key="8">
    <source>
        <dbReference type="ARBA" id="ARBA00012792"/>
    </source>
</evidence>
<dbReference type="InterPro" id="IPR017896">
    <property type="entry name" value="4Fe4S_Fe-S-bd"/>
</dbReference>
<comment type="subcellular location">
    <subcellularLocation>
        <location evidence="4">Mitochondrion inner membrane</location>
        <topology evidence="4">Peripheral membrane protein</topology>
        <orientation evidence="4">Matrix side</orientation>
    </subcellularLocation>
</comment>
<proteinExistence type="inferred from homology"/>
<comment type="cofactor">
    <cofactor evidence="2">
        <name>[4Fe-4S] cluster</name>
        <dbReference type="ChEBI" id="CHEBI:49883"/>
    </cofactor>
</comment>
<comment type="catalytic activity">
    <reaction evidence="21">
        <text>a quinone + succinate = fumarate + a quinol</text>
        <dbReference type="Rhea" id="RHEA:40523"/>
        <dbReference type="ChEBI" id="CHEBI:24646"/>
        <dbReference type="ChEBI" id="CHEBI:29806"/>
        <dbReference type="ChEBI" id="CHEBI:30031"/>
        <dbReference type="ChEBI" id="CHEBI:132124"/>
        <dbReference type="EC" id="1.3.5.1"/>
    </reaction>
</comment>
<dbReference type="SUPFAM" id="SSF46548">
    <property type="entry name" value="alpha-helical ferredoxin"/>
    <property type="match status" value="1"/>
</dbReference>
<accession>A0ABD1SGL9</accession>
<comment type="cofactor">
    <cofactor evidence="20">
        <name>[2Fe-2S] cluster</name>
        <dbReference type="ChEBI" id="CHEBI:190135"/>
    </cofactor>
</comment>
<dbReference type="EC" id="1.3.5.1" evidence="8"/>
<protein>
    <recommendedName>
        <fullName evidence="8">succinate dehydrogenase</fullName>
        <ecNumber evidence="8">1.3.5.1</ecNumber>
    </recommendedName>
    <alternativeName>
        <fullName evidence="19">Iron-sulfur subunit of complex II</fullName>
    </alternativeName>
</protein>
<evidence type="ECO:0000313" key="24">
    <source>
        <dbReference type="Proteomes" id="UP001604336"/>
    </source>
</evidence>
<evidence type="ECO:0000256" key="5">
    <source>
        <dbReference type="ARBA" id="ARBA00004788"/>
    </source>
</evidence>
<evidence type="ECO:0000256" key="2">
    <source>
        <dbReference type="ARBA" id="ARBA00001966"/>
    </source>
</evidence>
<dbReference type="PROSITE" id="PS51379">
    <property type="entry name" value="4FE4S_FER_2"/>
    <property type="match status" value="1"/>
</dbReference>
<dbReference type="PROSITE" id="PS00197">
    <property type="entry name" value="2FE2S_FER_1"/>
    <property type="match status" value="1"/>
</dbReference>
<evidence type="ECO:0000256" key="4">
    <source>
        <dbReference type="ARBA" id="ARBA00004443"/>
    </source>
</evidence>
<evidence type="ECO:0000256" key="13">
    <source>
        <dbReference type="ARBA" id="ARBA00022723"/>
    </source>
</evidence>
<keyword evidence="18" id="KW-0003">3Fe-4S</keyword>
<dbReference type="InterPro" id="IPR009051">
    <property type="entry name" value="Helical_ferredxn"/>
</dbReference>
<evidence type="ECO:0000256" key="14">
    <source>
        <dbReference type="ARBA" id="ARBA00022982"/>
    </source>
</evidence>
<dbReference type="InterPro" id="IPR006058">
    <property type="entry name" value="2Fe2S_fd_BS"/>
</dbReference>
<keyword evidence="11" id="KW-0816">Tricarboxylic acid cycle</keyword>
<evidence type="ECO:0000256" key="1">
    <source>
        <dbReference type="ARBA" id="ARBA00001927"/>
    </source>
</evidence>
<evidence type="ECO:0000256" key="7">
    <source>
        <dbReference type="ARBA" id="ARBA00011313"/>
    </source>
</evidence>
<dbReference type="GO" id="GO:0008177">
    <property type="term" value="F:succinate dehydrogenase (quinone) activity"/>
    <property type="evidence" value="ECO:0007669"/>
    <property type="project" value="UniProtKB-EC"/>
</dbReference>
<evidence type="ECO:0000256" key="20">
    <source>
        <dbReference type="ARBA" id="ARBA00034078"/>
    </source>
</evidence>
<dbReference type="InterPro" id="IPR012675">
    <property type="entry name" value="Beta-grasp_dom_sf"/>
</dbReference>
<evidence type="ECO:0000256" key="16">
    <source>
        <dbReference type="ARBA" id="ARBA00023004"/>
    </source>
</evidence>
<keyword evidence="16" id="KW-0408">Iron</keyword>
<dbReference type="Proteomes" id="UP001604336">
    <property type="component" value="Unassembled WGS sequence"/>
</dbReference>
<evidence type="ECO:0000256" key="11">
    <source>
        <dbReference type="ARBA" id="ARBA00022532"/>
    </source>
</evidence>
<dbReference type="InterPro" id="IPR036010">
    <property type="entry name" value="2Fe-2S_ferredoxin-like_sf"/>
</dbReference>
<keyword evidence="13" id="KW-0479">Metal-binding</keyword>
<dbReference type="EMBL" id="JBFOLK010000007">
    <property type="protein sequence ID" value="KAL2498804.1"/>
    <property type="molecule type" value="Genomic_DNA"/>
</dbReference>
<dbReference type="PANTHER" id="PTHR11921:SF40">
    <property type="entry name" value="SUCCINATE DEHYDROGENASE [UBIQUINONE] IRON-SULFUR SUBUNIT 3, MITOCHONDRIAL"/>
    <property type="match status" value="1"/>
</dbReference>
<evidence type="ECO:0000256" key="6">
    <source>
        <dbReference type="ARBA" id="ARBA00009433"/>
    </source>
</evidence>
<dbReference type="FunFam" id="1.10.1060.10:FF:000001">
    <property type="entry name" value="Succinate dehydrogenase iron-sulfur subunit SdhB"/>
    <property type="match status" value="1"/>
</dbReference>